<dbReference type="InterPro" id="IPR050401">
    <property type="entry name" value="Cyclic_nucleotide_synthase"/>
</dbReference>
<evidence type="ECO:0000256" key="3">
    <source>
        <dbReference type="ARBA" id="ARBA00022741"/>
    </source>
</evidence>
<evidence type="ECO:0000256" key="4">
    <source>
        <dbReference type="ARBA" id="ARBA00022989"/>
    </source>
</evidence>
<dbReference type="PROSITE" id="PS00452">
    <property type="entry name" value="GUANYLATE_CYCLASE_1"/>
    <property type="match status" value="1"/>
</dbReference>
<feature type="region of interest" description="Disordered" evidence="9">
    <location>
        <begin position="1307"/>
        <end position="1326"/>
    </location>
</feature>
<comment type="subcellular location">
    <subcellularLocation>
        <location evidence="1">Membrane</location>
    </subcellularLocation>
</comment>
<dbReference type="PROSITE" id="PS50125">
    <property type="entry name" value="GUANYLATE_CYCLASE_2"/>
    <property type="match status" value="1"/>
</dbReference>
<dbReference type="OrthoDB" id="544993at2759"/>
<dbReference type="GO" id="GO:0004016">
    <property type="term" value="F:adenylate cyclase activity"/>
    <property type="evidence" value="ECO:0007669"/>
    <property type="project" value="TreeGrafter"/>
</dbReference>
<evidence type="ECO:0000256" key="7">
    <source>
        <dbReference type="ARBA" id="ARBA00023239"/>
    </source>
</evidence>
<dbReference type="PANTHER" id="PTHR11920">
    <property type="entry name" value="GUANYLYL CYCLASE"/>
    <property type="match status" value="1"/>
</dbReference>
<dbReference type="GO" id="GO:0000166">
    <property type="term" value="F:nucleotide binding"/>
    <property type="evidence" value="ECO:0007669"/>
    <property type="project" value="UniProtKB-KW"/>
</dbReference>
<keyword evidence="3" id="KW-0547">Nucleotide-binding</keyword>
<feature type="compositionally biased region" description="Polar residues" evidence="9">
    <location>
        <begin position="1528"/>
        <end position="1538"/>
    </location>
</feature>
<feature type="transmembrane region" description="Helical" evidence="10">
    <location>
        <begin position="1886"/>
        <end position="1903"/>
    </location>
</feature>
<evidence type="ECO:0000256" key="6">
    <source>
        <dbReference type="ARBA" id="ARBA00023170"/>
    </source>
</evidence>
<dbReference type="Proteomes" id="UP000650467">
    <property type="component" value="Unassembled WGS sequence"/>
</dbReference>
<dbReference type="GO" id="GO:0005886">
    <property type="term" value="C:plasma membrane"/>
    <property type="evidence" value="ECO:0007669"/>
    <property type="project" value="TreeGrafter"/>
</dbReference>
<dbReference type="EMBL" id="JAEHOC010000006">
    <property type="protein sequence ID" value="KAG2440997.1"/>
    <property type="molecule type" value="Genomic_DNA"/>
</dbReference>
<comment type="similarity">
    <text evidence="8">Belongs to the adenylyl cyclase class-4/guanylyl cyclase family.</text>
</comment>
<evidence type="ECO:0000256" key="9">
    <source>
        <dbReference type="SAM" id="MobiDB-lite"/>
    </source>
</evidence>
<comment type="caution">
    <text evidence="12">The sequence shown here is derived from an EMBL/GenBank/DDBJ whole genome shotgun (WGS) entry which is preliminary data.</text>
</comment>
<dbReference type="Pfam" id="PF01590">
    <property type="entry name" value="GAF"/>
    <property type="match status" value="1"/>
</dbReference>
<dbReference type="SUPFAM" id="SSF55073">
    <property type="entry name" value="Nucleotide cyclase"/>
    <property type="match status" value="1"/>
</dbReference>
<proteinExistence type="inferred from homology"/>
<evidence type="ECO:0000256" key="10">
    <source>
        <dbReference type="SAM" id="Phobius"/>
    </source>
</evidence>
<feature type="transmembrane region" description="Helical" evidence="10">
    <location>
        <begin position="22"/>
        <end position="41"/>
    </location>
</feature>
<feature type="compositionally biased region" description="Low complexity" evidence="9">
    <location>
        <begin position="1307"/>
        <end position="1325"/>
    </location>
</feature>
<evidence type="ECO:0000256" key="5">
    <source>
        <dbReference type="ARBA" id="ARBA00023136"/>
    </source>
</evidence>
<dbReference type="SMART" id="SM00044">
    <property type="entry name" value="CYCc"/>
    <property type="match status" value="1"/>
</dbReference>
<feature type="compositionally biased region" description="Low complexity" evidence="9">
    <location>
        <begin position="1373"/>
        <end position="1391"/>
    </location>
</feature>
<feature type="compositionally biased region" description="Low complexity" evidence="9">
    <location>
        <begin position="714"/>
        <end position="737"/>
    </location>
</feature>
<feature type="transmembrane region" description="Helical" evidence="10">
    <location>
        <begin position="1910"/>
        <end position="1930"/>
    </location>
</feature>
<dbReference type="InterPro" id="IPR018297">
    <property type="entry name" value="A/G_cyclase_CS"/>
</dbReference>
<dbReference type="GO" id="GO:0004383">
    <property type="term" value="F:guanylate cyclase activity"/>
    <property type="evidence" value="ECO:0007669"/>
    <property type="project" value="TreeGrafter"/>
</dbReference>
<dbReference type="PANTHER" id="PTHR11920:SF335">
    <property type="entry name" value="GUANYLATE CYCLASE"/>
    <property type="match status" value="1"/>
</dbReference>
<dbReference type="GO" id="GO:0035556">
    <property type="term" value="P:intracellular signal transduction"/>
    <property type="evidence" value="ECO:0007669"/>
    <property type="project" value="InterPro"/>
</dbReference>
<feature type="region of interest" description="Disordered" evidence="9">
    <location>
        <begin position="888"/>
        <end position="908"/>
    </location>
</feature>
<feature type="compositionally biased region" description="Low complexity" evidence="9">
    <location>
        <begin position="1672"/>
        <end position="1687"/>
    </location>
</feature>
<name>A0A835W566_CHLIN</name>
<sequence>MRIWAIGALHRLKHPSILESHFLFRILLFRIVMLLQSLREVDQNVKRIAELNRPWTGVDRGLLAALVVPVIMSVAGLAWPWLSLRVYEQRYKCIHKFLLMTWLASRLALHMTARPWMTTSTKEHFILDAFLHVVLQDPMGDYAPKVVIMMCLYYLCSSAPVAAADPGAALYDFTQHGEFFISGLFLAMLVAHVYGSAMGEREQAVFRRHLAHHMRTLPAALVKNLRISESYLWKLAGVRLVNGLTLAGYGAAQLKAGLAAEGGGRAAMIATGVVALVGGAALVANLVFGVVERKRLYHRHYRLANTLALYVAAASRAALLLMNGSGGAPHAAFHSFLAVLFSLIANEDPRNEFAAQASGLCVAFYGVQSLLDVRAAAAAGGASRSVLQALLGHAEFVVAVALAVALYPAFCIGIWSEIDDEAELDAVDAAMTSVVTVTAPTGSGPLPAALAGETCGAWLPHYPAVMEANAMSPNSRVAGAPGGAAAAMVPPASRFASEARGSAAGPPSAGLLTSYASSAGSVPGSAAAAAVPAMGSTGSAGGGGTSRLSTDMPSLSLMPILEEQQQGPRRQGSPGSAEYSGGGGGYRVYEQISLTPGFQVAAHSVGGAPPGGGLLAGGMAAAPPGMGRSRSIRIQQRRSVAVYSSSSNTVLFAEEPVNALQLIGGGYDAVARRTVGPQLPMWPSTLDPRAAPTAAPPLRSVSRDLAAGRGQQQESAAAASASASPAPSAKLPALPEPGNAAEGPGVESRPAAGRPAGASESAAVPAVGGGDRAPAGPLLLRASVTPKAVANSGTAADAATAGHAAAAAGAALESPRASGVAASAAATAVHTAGTGADGASGDTAAVAVPVDKRSSRKKLKQQISNRAGSLKVMAAYAAKAFTGLFSSNSNTGVRGTNGSRASGSNSPQAAAFTTRHVSCTSHAPAVGAAVPLARAHSSSVRNASTVPAPGLAAHVAVLDEVDEVASPLGAPQEVSTNPMDASDAAAVSEATGSALAAGTTATPDCLDAAPAAAVAAATTELGIPGDETVSAAGDEEITVSLRHLSSHSGSARALAAAALAPAAEPVSAIQQQQQQQQPVAMAAAGQESVEPLYSTVEDDGERDAALSWDGALETLQDIEYSNLEIVETRSAFDSNGGPSAAASESYPALPTRVDVRLLPDLATSPLGPRPEHVAAHATAPVGAAAAVTAGAAFAHAVAGSSLSSSAASGRPGIISPAVPAVSKPRGLHARFSFGPSAHAVGAAANAHTCSSAAASPQHKRPGLLARALTWRSGPAEPADQHRASSLSSAQQNPNGLHNSAVASLSGDGEAAAGAADRTGATTDTGAVHDGVLAVPSDSAEDQRRAHWGLGSKRAASRGQMYLGSLFGGGGAAGTSSSSIPGSSANFDSSPVSASGAGAVSGAVKALHPGASLARVPVRQLARDGAFGSVVAGCGSSVGVSSTPNSGAVPPLGRLRDVGTAGSIEWQSDAVATPRATSGACTPLLPSAPSHSPPNCSPLEAAARRRRLQSCAGLGNDQQPHSGSHACVSGSSPLRSQHSGAHVAFPLDSDGVQDESGRSVEPPPTDNASAADAEGDDDDAQLVAVLLPQQRSPVRLAISNSSRFAPALRSNEGGADRSSNMQCSTVLSDATTGPVSGVVDGRYSVSSTSGLSAVSGLSAASGLAKARLSPSPPLAARAASSRGGPSSSGAGGFGPRSNSSACSADGSAVSTFPLLPGLATFSALGASIGGASTSAAAAAAAADPEVAIMEGLAQMPLSRQRASTIMEFLAVLVIVVRGFTALAPCCHAPSASASGAAAAAAAAGSAARVPGWASWAACGGAELSLAAYLLQMAAHMALVWAPHAPTVAWASARRSWVAAFVVRYGVIVPALHLAMAAAGAAMDPTPQAGLLVIASGFAISGLGFELCTRKLLPPVAAVMFLAHAVRVFAAASPLQLLLDAVGFLALPPLVYVATLWGYRMALRHGPKKLAGAVGVVMSVALLSRWLPTALAWNGMGLKLLATRLSTLDIELASVAPSPAIAAAAAALAATAASDAAAAAAAAAAGAHGGAGAAADGSDVHSAKLMVLFAVPLFAVVAAVQGVLMRAATMSNPRQRWFSHQHERLLAFMDSLLTCDGSEEAILEALRAATTGAFDGMGGSNGVGGGGGAAGAGGGASGFTMELIVLEGGTRMDESTPAAVHMVHSGGLLPHDSSVRRLPLYLLHSVHHALTNQVVLFTNDFAASPPETHYEDWLLLHQACGAVSLVTVPLLYGGCDLGALVVSCPKAGAWDELARKLLMDFGLQISQALYTRATQQALAAGEAVLTDIMPAGVVETLKRKALTTNAEAAAMNGAGPGATCALPGVGGGGGGGGGGAMGSGTAVADVSPFLANSADPLDGVQTSTSSVVYKEWHPAVSVLFADIVGYTALSQSVEPEEVMMMLHALYTKYDALCTLHGVYKVETIGDCWMGATGLLAEDPRHASAIVAFGRDMFRAAASVRDPCTGKGVRIRVGIHSGRVMSGIVGSIRARYCLFGDTVNTASRMESTGVPGCIQISECTWTLLQPEEQSLFDPRGAIEVKGKGEMSVYLLTGGPEQPPASQRKEQQRQEDDDQAPLPAGVVVSGVDGEEDTDGDGGGEGQRQ</sequence>
<feature type="transmembrane region" description="Helical" evidence="10">
    <location>
        <begin position="146"/>
        <end position="164"/>
    </location>
</feature>
<feature type="transmembrane region" description="Helical" evidence="10">
    <location>
        <begin position="303"/>
        <end position="322"/>
    </location>
</feature>
<dbReference type="InterPro" id="IPR029787">
    <property type="entry name" value="Nucleotide_cyclase"/>
</dbReference>
<protein>
    <recommendedName>
        <fullName evidence="11">Guanylate cyclase domain-containing protein</fullName>
    </recommendedName>
</protein>
<feature type="region of interest" description="Disordered" evidence="9">
    <location>
        <begin position="1512"/>
        <end position="1574"/>
    </location>
</feature>
<feature type="region of interest" description="Disordered" evidence="9">
    <location>
        <begin position="2566"/>
        <end position="2620"/>
    </location>
</feature>
<evidence type="ECO:0000259" key="11">
    <source>
        <dbReference type="PROSITE" id="PS50125"/>
    </source>
</evidence>
<feature type="transmembrane region" description="Helical" evidence="10">
    <location>
        <begin position="1824"/>
        <end position="1843"/>
    </location>
</feature>
<feature type="domain" description="Guanylate cyclase" evidence="11">
    <location>
        <begin position="2395"/>
        <end position="2523"/>
    </location>
</feature>
<feature type="transmembrane region" description="Helical" evidence="10">
    <location>
        <begin position="2063"/>
        <end position="2086"/>
    </location>
</feature>
<evidence type="ECO:0000256" key="2">
    <source>
        <dbReference type="ARBA" id="ARBA00022692"/>
    </source>
</evidence>
<keyword evidence="4 10" id="KW-1133">Transmembrane helix</keyword>
<feature type="region of interest" description="Disordered" evidence="9">
    <location>
        <begin position="1672"/>
        <end position="1695"/>
    </location>
</feature>
<dbReference type="InterPro" id="IPR029016">
    <property type="entry name" value="GAF-like_dom_sf"/>
</dbReference>
<accession>A0A835W566</accession>
<gene>
    <name evidence="12" type="ORF">HXX76_003850</name>
</gene>
<feature type="region of interest" description="Disordered" evidence="9">
    <location>
        <begin position="1273"/>
        <end position="1302"/>
    </location>
</feature>
<organism evidence="12 13">
    <name type="scientific">Chlamydomonas incerta</name>
    <dbReference type="NCBI Taxonomy" id="51695"/>
    <lineage>
        <taxon>Eukaryota</taxon>
        <taxon>Viridiplantae</taxon>
        <taxon>Chlorophyta</taxon>
        <taxon>core chlorophytes</taxon>
        <taxon>Chlorophyceae</taxon>
        <taxon>CS clade</taxon>
        <taxon>Chlamydomonadales</taxon>
        <taxon>Chlamydomonadaceae</taxon>
        <taxon>Chlamydomonas</taxon>
    </lineage>
</organism>
<keyword evidence="2 10" id="KW-0812">Transmembrane</keyword>
<feature type="region of interest" description="Disordered" evidence="9">
    <location>
        <begin position="1372"/>
        <end position="1391"/>
    </location>
</feature>
<reference evidence="12" key="1">
    <citation type="journal article" date="2020" name="bioRxiv">
        <title>Comparative genomics of Chlamydomonas.</title>
        <authorList>
            <person name="Craig R.J."/>
            <person name="Hasan A.R."/>
            <person name="Ness R.W."/>
            <person name="Keightley P.D."/>
        </authorList>
    </citation>
    <scope>NUCLEOTIDE SEQUENCE</scope>
    <source>
        <strain evidence="12">SAG 7.73</strain>
    </source>
</reference>
<dbReference type="InterPro" id="IPR001054">
    <property type="entry name" value="A/G_cyclase"/>
</dbReference>
<feature type="region of interest" description="Disordered" evidence="9">
    <location>
        <begin position="706"/>
        <end position="770"/>
    </location>
</feature>
<dbReference type="SUPFAM" id="SSF55781">
    <property type="entry name" value="GAF domain-like"/>
    <property type="match status" value="1"/>
</dbReference>
<keyword evidence="6" id="KW-0675">Receptor</keyword>
<feature type="region of interest" description="Disordered" evidence="9">
    <location>
        <begin position="532"/>
        <end position="551"/>
    </location>
</feature>
<evidence type="ECO:0000313" key="12">
    <source>
        <dbReference type="EMBL" id="KAG2440997.1"/>
    </source>
</evidence>
<evidence type="ECO:0000256" key="1">
    <source>
        <dbReference type="ARBA" id="ARBA00004370"/>
    </source>
</evidence>
<feature type="transmembrane region" description="Helical" evidence="10">
    <location>
        <begin position="1968"/>
        <end position="1985"/>
    </location>
</feature>
<feature type="transmembrane region" description="Helical" evidence="10">
    <location>
        <begin position="62"/>
        <end position="82"/>
    </location>
</feature>
<evidence type="ECO:0000256" key="8">
    <source>
        <dbReference type="RuleBase" id="RU000405"/>
    </source>
</evidence>
<feature type="compositionally biased region" description="Polar residues" evidence="9">
    <location>
        <begin position="1283"/>
        <end position="1302"/>
    </location>
</feature>
<dbReference type="CDD" id="cd07302">
    <property type="entry name" value="CHD"/>
    <property type="match status" value="1"/>
</dbReference>
<feature type="compositionally biased region" description="Acidic residues" evidence="9">
    <location>
        <begin position="2604"/>
        <end position="2613"/>
    </location>
</feature>
<feature type="transmembrane region" description="Helical" evidence="10">
    <location>
        <begin position="179"/>
        <end position="199"/>
    </location>
</feature>
<dbReference type="Gene3D" id="3.30.70.1230">
    <property type="entry name" value="Nucleotide cyclase"/>
    <property type="match status" value="1"/>
</dbReference>
<evidence type="ECO:0000313" key="13">
    <source>
        <dbReference type="Proteomes" id="UP000650467"/>
    </source>
</evidence>
<dbReference type="GO" id="GO:0001653">
    <property type="term" value="F:peptide receptor activity"/>
    <property type="evidence" value="ECO:0007669"/>
    <property type="project" value="TreeGrafter"/>
</dbReference>
<dbReference type="Gene3D" id="3.30.450.40">
    <property type="match status" value="1"/>
</dbReference>
<feature type="transmembrane region" description="Helical" evidence="10">
    <location>
        <begin position="231"/>
        <end position="254"/>
    </location>
</feature>
<keyword evidence="7 8" id="KW-0456">Lyase</keyword>
<feature type="transmembrane region" description="Helical" evidence="10">
    <location>
        <begin position="1936"/>
        <end position="1956"/>
    </location>
</feature>
<dbReference type="Pfam" id="PF00211">
    <property type="entry name" value="Guanylate_cyc"/>
    <property type="match status" value="1"/>
</dbReference>
<dbReference type="GO" id="GO:0007168">
    <property type="term" value="P:receptor guanylyl cyclase signaling pathway"/>
    <property type="evidence" value="ECO:0007669"/>
    <property type="project" value="TreeGrafter"/>
</dbReference>
<feature type="transmembrane region" description="Helical" evidence="10">
    <location>
        <begin position="1855"/>
        <end position="1880"/>
    </location>
</feature>
<keyword evidence="13" id="KW-1185">Reference proteome</keyword>
<feature type="transmembrane region" description="Helical" evidence="10">
    <location>
        <begin position="266"/>
        <end position="291"/>
    </location>
</feature>
<dbReference type="InterPro" id="IPR003018">
    <property type="entry name" value="GAF"/>
</dbReference>
<keyword evidence="5 10" id="KW-0472">Membrane</keyword>